<evidence type="ECO:0000256" key="5">
    <source>
        <dbReference type="ARBA" id="ARBA00022777"/>
    </source>
</evidence>
<accession>A0A1W2B6G8</accession>
<comment type="catalytic activity">
    <reaction evidence="1">
        <text>ATP + protein L-histidine = ADP + protein N-phospho-L-histidine.</text>
        <dbReference type="EC" id="2.7.13.3"/>
    </reaction>
</comment>
<dbReference type="Pfam" id="PF02518">
    <property type="entry name" value="HATPase_c"/>
    <property type="match status" value="1"/>
</dbReference>
<sequence length="334" mass="37628">MNPPLTIRKEYEKELFKSKEELELRVKERTNALTNEIVERKLAQQELLRINSNIALISHRAGKLEVVNSMLHNVGNVLNSLNISVGLLKERLANTPIKNLPKLNELLIQNKGNLLDFLTNDEKGKQVPEFIHQMTQQWQKNHIIISKETHNVIESIQHINEIISRYKLKDIDEGEELGIQEPYLLSEVIDSTLLIASPGLIKTSIQLIIEYAPNITWVGDRVKLSQIILNLVLNAKDALLFCNQDDKKITIRSELQENNISIKVLDNGSGIDQEFLNKIFTYGFTTKPSGHGYGLHSSALAAEEVGGKLEVTSLGINQGAEFTLTLPQNNSKTK</sequence>
<dbReference type="InterPro" id="IPR036890">
    <property type="entry name" value="HATPase_C_sf"/>
</dbReference>
<protein>
    <recommendedName>
        <fullName evidence="2">histidine kinase</fullName>
        <ecNumber evidence="2">2.7.13.3</ecNumber>
    </recommendedName>
</protein>
<dbReference type="OrthoDB" id="149796at2"/>
<dbReference type="AlphaFoldDB" id="A0A1W2B6G8"/>
<dbReference type="InterPro" id="IPR005467">
    <property type="entry name" value="His_kinase_dom"/>
</dbReference>
<reference evidence="9 10" key="1">
    <citation type="submission" date="2017-04" db="EMBL/GenBank/DDBJ databases">
        <authorList>
            <person name="Afonso C.L."/>
            <person name="Miller P.J."/>
            <person name="Scott M.A."/>
            <person name="Spackman E."/>
            <person name="Goraichik I."/>
            <person name="Dimitrov K.M."/>
            <person name="Suarez D.L."/>
            <person name="Swayne D.E."/>
        </authorList>
    </citation>
    <scope>NUCLEOTIDE SEQUENCE [LARGE SCALE GENOMIC DNA]</scope>
    <source>
        <strain evidence="9 10">VK13</strain>
    </source>
</reference>
<organism evidence="9 10">
    <name type="scientific">Polynucleobacter kasalickyi</name>
    <dbReference type="NCBI Taxonomy" id="1938817"/>
    <lineage>
        <taxon>Bacteria</taxon>
        <taxon>Pseudomonadati</taxon>
        <taxon>Pseudomonadota</taxon>
        <taxon>Betaproteobacteria</taxon>
        <taxon>Burkholderiales</taxon>
        <taxon>Burkholderiaceae</taxon>
        <taxon>Polynucleobacter</taxon>
    </lineage>
</organism>
<dbReference type="GO" id="GO:0004673">
    <property type="term" value="F:protein histidine kinase activity"/>
    <property type="evidence" value="ECO:0007669"/>
    <property type="project" value="UniProtKB-EC"/>
</dbReference>
<dbReference type="PANTHER" id="PTHR43065:SF46">
    <property type="entry name" value="C4-DICARBOXYLATE TRANSPORT SENSOR PROTEIN DCTB"/>
    <property type="match status" value="1"/>
</dbReference>
<dbReference type="PANTHER" id="PTHR43065">
    <property type="entry name" value="SENSOR HISTIDINE KINASE"/>
    <property type="match status" value="1"/>
</dbReference>
<evidence type="ECO:0000256" key="6">
    <source>
        <dbReference type="ARBA" id="ARBA00022840"/>
    </source>
</evidence>
<dbReference type="SMART" id="SM00387">
    <property type="entry name" value="HATPase_c"/>
    <property type="match status" value="1"/>
</dbReference>
<evidence type="ECO:0000256" key="2">
    <source>
        <dbReference type="ARBA" id="ARBA00012438"/>
    </source>
</evidence>
<dbReference type="SUPFAM" id="SSF55874">
    <property type="entry name" value="ATPase domain of HSP90 chaperone/DNA topoisomerase II/histidine kinase"/>
    <property type="match status" value="1"/>
</dbReference>
<dbReference type="EC" id="2.7.13.3" evidence="2"/>
<evidence type="ECO:0000256" key="1">
    <source>
        <dbReference type="ARBA" id="ARBA00000085"/>
    </source>
</evidence>
<evidence type="ECO:0000313" key="10">
    <source>
        <dbReference type="Proteomes" id="UP000192708"/>
    </source>
</evidence>
<evidence type="ECO:0000256" key="3">
    <source>
        <dbReference type="ARBA" id="ARBA00022679"/>
    </source>
</evidence>
<dbReference type="PROSITE" id="PS50109">
    <property type="entry name" value="HIS_KIN"/>
    <property type="match status" value="1"/>
</dbReference>
<dbReference type="PRINTS" id="PR00344">
    <property type="entry name" value="BCTRLSENSOR"/>
</dbReference>
<keyword evidence="5 9" id="KW-0418">Kinase</keyword>
<keyword evidence="7" id="KW-0902">Two-component regulatory system</keyword>
<feature type="domain" description="Histidine kinase" evidence="8">
    <location>
        <begin position="152"/>
        <end position="330"/>
    </location>
</feature>
<keyword evidence="3" id="KW-0808">Transferase</keyword>
<name>A0A1W2B6G8_9BURK</name>
<proteinExistence type="predicted"/>
<dbReference type="EMBL" id="FWXJ01000011">
    <property type="protein sequence ID" value="SMC68390.1"/>
    <property type="molecule type" value="Genomic_DNA"/>
</dbReference>
<evidence type="ECO:0000313" key="9">
    <source>
        <dbReference type="EMBL" id="SMC68390.1"/>
    </source>
</evidence>
<keyword evidence="4" id="KW-0547">Nucleotide-binding</keyword>
<keyword evidence="6" id="KW-0067">ATP-binding</keyword>
<evidence type="ECO:0000256" key="7">
    <source>
        <dbReference type="ARBA" id="ARBA00023012"/>
    </source>
</evidence>
<dbReference type="InterPro" id="IPR004358">
    <property type="entry name" value="Sig_transdc_His_kin-like_C"/>
</dbReference>
<evidence type="ECO:0000256" key="4">
    <source>
        <dbReference type="ARBA" id="ARBA00022741"/>
    </source>
</evidence>
<dbReference type="Gene3D" id="3.30.565.10">
    <property type="entry name" value="Histidine kinase-like ATPase, C-terminal domain"/>
    <property type="match status" value="1"/>
</dbReference>
<dbReference type="GO" id="GO:0000160">
    <property type="term" value="P:phosphorelay signal transduction system"/>
    <property type="evidence" value="ECO:0007669"/>
    <property type="project" value="UniProtKB-KW"/>
</dbReference>
<dbReference type="GO" id="GO:0005524">
    <property type="term" value="F:ATP binding"/>
    <property type="evidence" value="ECO:0007669"/>
    <property type="project" value="UniProtKB-KW"/>
</dbReference>
<dbReference type="InterPro" id="IPR003594">
    <property type="entry name" value="HATPase_dom"/>
</dbReference>
<gene>
    <name evidence="9" type="ORF">SAMN06296008_111111</name>
</gene>
<dbReference type="STRING" id="1938817.SAMN06296008_111111"/>
<evidence type="ECO:0000259" key="8">
    <source>
        <dbReference type="PROSITE" id="PS50109"/>
    </source>
</evidence>
<keyword evidence="10" id="KW-1185">Reference proteome</keyword>
<dbReference type="Proteomes" id="UP000192708">
    <property type="component" value="Unassembled WGS sequence"/>
</dbReference>
<dbReference type="RefSeq" id="WP_084284573.1">
    <property type="nucleotide sequence ID" value="NZ_FWXJ01000011.1"/>
</dbReference>